<reference evidence="1" key="1">
    <citation type="submission" date="2022-10" db="EMBL/GenBank/DDBJ databases">
        <title>The complete genomes of actinobacterial strains from the NBC collection.</title>
        <authorList>
            <person name="Joergensen T.S."/>
            <person name="Alvarez Arevalo M."/>
            <person name="Sterndorff E.B."/>
            <person name="Faurdal D."/>
            <person name="Vuksanovic O."/>
            <person name="Mourched A.-S."/>
            <person name="Charusanti P."/>
            <person name="Shaw S."/>
            <person name="Blin K."/>
            <person name="Weber T."/>
        </authorList>
    </citation>
    <scope>NUCLEOTIDE SEQUENCE</scope>
    <source>
        <strain evidence="1">NBC_01401</strain>
    </source>
</reference>
<proteinExistence type="predicted"/>
<accession>A0AAU3GK20</accession>
<name>A0AAU3GK20_9ACTN</name>
<dbReference type="EMBL" id="CP109535">
    <property type="protein sequence ID" value="WTY93383.1"/>
    <property type="molecule type" value="Genomic_DNA"/>
</dbReference>
<sequence length="117" mass="11982">MINGDLSARLAGARGCLIIELSCAVTGWGGQVPEDPGVAELADLLDTAAANLHDATRSGTRAELALAVGHLRAADRLGGLLPAVTLWHLRQALQRAATLPHSKEPTTAAGVPASQTC</sequence>
<evidence type="ECO:0000313" key="1">
    <source>
        <dbReference type="EMBL" id="WTY93383.1"/>
    </source>
</evidence>
<dbReference type="EMBL" id="CP109535">
    <property type="protein sequence ID" value="WTY99992.1"/>
    <property type="molecule type" value="Genomic_DNA"/>
</dbReference>
<dbReference type="AlphaFoldDB" id="A0AAU3GK20"/>
<gene>
    <name evidence="1" type="ORF">OG626_00040</name>
    <name evidence="2" type="ORF">OG626_36365</name>
</gene>
<evidence type="ECO:0000313" key="2">
    <source>
        <dbReference type="EMBL" id="WTY99992.1"/>
    </source>
</evidence>
<organism evidence="1">
    <name type="scientific">Streptomyces sp. NBC_01401</name>
    <dbReference type="NCBI Taxonomy" id="2903854"/>
    <lineage>
        <taxon>Bacteria</taxon>
        <taxon>Bacillati</taxon>
        <taxon>Actinomycetota</taxon>
        <taxon>Actinomycetes</taxon>
        <taxon>Kitasatosporales</taxon>
        <taxon>Streptomycetaceae</taxon>
        <taxon>Streptomyces</taxon>
    </lineage>
</organism>
<protein>
    <submittedName>
        <fullName evidence="1">Uncharacterized protein</fullName>
    </submittedName>
</protein>